<proteinExistence type="inferred from homology"/>
<feature type="transmembrane region" description="Helical" evidence="3">
    <location>
        <begin position="12"/>
        <end position="30"/>
    </location>
</feature>
<dbReference type="Gramene" id="EOX93256">
    <property type="protein sequence ID" value="EOX93256"/>
    <property type="gene ID" value="TCM_002106"/>
</dbReference>
<dbReference type="HOGENOM" id="CLU_001724_3_4_1"/>
<evidence type="ECO:0000256" key="2">
    <source>
        <dbReference type="ARBA" id="ARBA00022679"/>
    </source>
</evidence>
<feature type="transmembrane region" description="Helical" evidence="3">
    <location>
        <begin position="60"/>
        <end position="79"/>
    </location>
</feature>
<sequence>MIDVANELGLPSYLFNTSAAASLLFMLHLITGHDQVGREFQASDTGLVIPGYVNSVPSNVLYALLFDKIGGCICFLNLVRRFKETKAIITNSFAELESHALDEIMKWLDNQPPSMVVFLCFGSLVPIDEAQAMEIAQKLEKCGHRFLWSVRIQRPISDATSGKPNNYTNLKEMLPQRFLERIKGRGMVCGWAPQVEVLAHKSIGGFVSLCGWNSISESLWYRVPILTWPLYAEQQLNAFQMVKD</sequence>
<dbReference type="AlphaFoldDB" id="A0A061DMG7"/>
<dbReference type="InterPro" id="IPR002213">
    <property type="entry name" value="UDP_glucos_trans"/>
</dbReference>
<dbReference type="PANTHER" id="PTHR48048:SF83">
    <property type="entry name" value="GLYCOSYLTRANSFERASE"/>
    <property type="match status" value="1"/>
</dbReference>
<keyword evidence="3" id="KW-0472">Membrane</keyword>
<dbReference type="Gene3D" id="3.40.50.2000">
    <property type="entry name" value="Glycogen Phosphorylase B"/>
    <property type="match status" value="2"/>
</dbReference>
<evidence type="ECO:0000256" key="3">
    <source>
        <dbReference type="SAM" id="Phobius"/>
    </source>
</evidence>
<dbReference type="GO" id="GO:0080044">
    <property type="term" value="F:quercetin 7-O-glucosyltransferase activity"/>
    <property type="evidence" value="ECO:0000318"/>
    <property type="project" value="GO_Central"/>
</dbReference>
<keyword evidence="2 4" id="KW-0808">Transferase</keyword>
<dbReference type="InParanoid" id="A0A061DMG7"/>
<dbReference type="PANTHER" id="PTHR48048">
    <property type="entry name" value="GLYCOSYLTRANSFERASE"/>
    <property type="match status" value="1"/>
</dbReference>
<evidence type="ECO:0000313" key="4">
    <source>
        <dbReference type="EMBL" id="EOX93256.1"/>
    </source>
</evidence>
<dbReference type="FunFam" id="3.40.50.2000:FF:000056">
    <property type="entry name" value="Glycosyltransferase"/>
    <property type="match status" value="1"/>
</dbReference>
<reference evidence="4 5" key="1">
    <citation type="journal article" date="2013" name="Genome Biol.">
        <title>The genome sequence of the most widely cultivated cacao type and its use to identify candidate genes regulating pod color.</title>
        <authorList>
            <person name="Motamayor J.C."/>
            <person name="Mockaitis K."/>
            <person name="Schmutz J."/>
            <person name="Haiminen N."/>
            <person name="Iii D.L."/>
            <person name="Cornejo O."/>
            <person name="Findley S.D."/>
            <person name="Zheng P."/>
            <person name="Utro F."/>
            <person name="Royaert S."/>
            <person name="Saski C."/>
            <person name="Jenkins J."/>
            <person name="Podicheti R."/>
            <person name="Zhao M."/>
            <person name="Scheffler B.E."/>
            <person name="Stack J.C."/>
            <person name="Feltus F.A."/>
            <person name="Mustiga G.M."/>
            <person name="Amores F."/>
            <person name="Phillips W."/>
            <person name="Marelli J.P."/>
            <person name="May G.D."/>
            <person name="Shapiro H."/>
            <person name="Ma J."/>
            <person name="Bustamante C.D."/>
            <person name="Schnell R.J."/>
            <person name="Main D."/>
            <person name="Gilbert D."/>
            <person name="Parida L."/>
            <person name="Kuhn D.N."/>
        </authorList>
    </citation>
    <scope>NUCLEOTIDE SEQUENCE [LARGE SCALE GENOMIC DNA]</scope>
    <source>
        <strain evidence="5">cv. Matina 1-6</strain>
    </source>
</reference>
<dbReference type="CDD" id="cd03784">
    <property type="entry name" value="GT1_Gtf-like"/>
    <property type="match status" value="1"/>
</dbReference>
<dbReference type="Proteomes" id="UP000026915">
    <property type="component" value="Chromosome 1"/>
</dbReference>
<evidence type="ECO:0000313" key="5">
    <source>
        <dbReference type="Proteomes" id="UP000026915"/>
    </source>
</evidence>
<organism evidence="4 5">
    <name type="scientific">Theobroma cacao</name>
    <name type="common">Cacao</name>
    <name type="synonym">Cocoa</name>
    <dbReference type="NCBI Taxonomy" id="3641"/>
    <lineage>
        <taxon>Eukaryota</taxon>
        <taxon>Viridiplantae</taxon>
        <taxon>Streptophyta</taxon>
        <taxon>Embryophyta</taxon>
        <taxon>Tracheophyta</taxon>
        <taxon>Spermatophyta</taxon>
        <taxon>Magnoliopsida</taxon>
        <taxon>eudicotyledons</taxon>
        <taxon>Gunneridae</taxon>
        <taxon>Pentapetalae</taxon>
        <taxon>rosids</taxon>
        <taxon>malvids</taxon>
        <taxon>Malvales</taxon>
        <taxon>Malvaceae</taxon>
        <taxon>Byttnerioideae</taxon>
        <taxon>Theobroma</taxon>
    </lineage>
</organism>
<dbReference type="OMA" id="ASMKENC"/>
<dbReference type="Pfam" id="PF00201">
    <property type="entry name" value="UDPGT"/>
    <property type="match status" value="1"/>
</dbReference>
<dbReference type="SUPFAM" id="SSF53756">
    <property type="entry name" value="UDP-Glycosyltransferase/glycogen phosphorylase"/>
    <property type="match status" value="1"/>
</dbReference>
<dbReference type="GO" id="GO:0080043">
    <property type="term" value="F:quercetin 3-O-glucosyltransferase activity"/>
    <property type="evidence" value="ECO:0000318"/>
    <property type="project" value="GO_Central"/>
</dbReference>
<protein>
    <submittedName>
        <fullName evidence="4">UDP-glucosyl transferase 71C4, putative</fullName>
    </submittedName>
</protein>
<dbReference type="eggNOG" id="KOG1192">
    <property type="taxonomic scope" value="Eukaryota"/>
</dbReference>
<comment type="similarity">
    <text evidence="1">Belongs to the UDP-glycosyltransferase family.</text>
</comment>
<name>A0A061DMG7_THECC</name>
<keyword evidence="3" id="KW-1133">Transmembrane helix</keyword>
<gene>
    <name evidence="4" type="ORF">TCM_002106</name>
</gene>
<evidence type="ECO:0000256" key="1">
    <source>
        <dbReference type="ARBA" id="ARBA00009995"/>
    </source>
</evidence>
<keyword evidence="3" id="KW-0812">Transmembrane</keyword>
<dbReference type="InterPro" id="IPR050481">
    <property type="entry name" value="UDP-glycosyltransf_plant"/>
</dbReference>
<accession>A0A061DMG7</accession>
<dbReference type="GO" id="GO:0009687">
    <property type="term" value="P:abscisic acid metabolic process"/>
    <property type="evidence" value="ECO:0000318"/>
    <property type="project" value="GO_Central"/>
</dbReference>
<keyword evidence="5" id="KW-1185">Reference proteome</keyword>
<dbReference type="EMBL" id="CM001879">
    <property type="protein sequence ID" value="EOX93256.1"/>
    <property type="molecule type" value="Genomic_DNA"/>
</dbReference>